<dbReference type="GO" id="GO:0005524">
    <property type="term" value="F:ATP binding"/>
    <property type="evidence" value="ECO:0007669"/>
    <property type="project" value="UniProtKB-KW"/>
</dbReference>
<dbReference type="PIRSF" id="PIRSF000535">
    <property type="entry name" value="1PFK/6PFK/LacC"/>
    <property type="match status" value="1"/>
</dbReference>
<feature type="domain" description="Carbohydrate kinase PfkB" evidence="7">
    <location>
        <begin position="7"/>
        <end position="294"/>
    </location>
</feature>
<gene>
    <name evidence="8" type="ORF">FGL98_09995</name>
</gene>
<evidence type="ECO:0000256" key="4">
    <source>
        <dbReference type="ARBA" id="ARBA00022777"/>
    </source>
</evidence>
<dbReference type="PANTHER" id="PTHR46566">
    <property type="entry name" value="1-PHOSPHOFRUCTOKINASE-RELATED"/>
    <property type="match status" value="1"/>
</dbReference>
<dbReference type="NCBIfam" id="TIGR03168">
    <property type="entry name" value="1-PFK"/>
    <property type="match status" value="1"/>
</dbReference>
<proteinExistence type="inferred from homology"/>
<evidence type="ECO:0000313" key="9">
    <source>
        <dbReference type="Proteomes" id="UP000320244"/>
    </source>
</evidence>
<reference evidence="8 9" key="1">
    <citation type="submission" date="2019-05" db="EMBL/GenBank/DDBJ databases">
        <authorList>
            <person name="Lee S.D."/>
        </authorList>
    </citation>
    <scope>NUCLEOTIDE SEQUENCE [LARGE SCALE GENOMIC DNA]</scope>
    <source>
        <strain evidence="8 9">C5-26</strain>
    </source>
</reference>
<evidence type="ECO:0000256" key="3">
    <source>
        <dbReference type="ARBA" id="ARBA00022741"/>
    </source>
</evidence>
<keyword evidence="4 8" id="KW-0418">Kinase</keyword>
<dbReference type="InterPro" id="IPR017583">
    <property type="entry name" value="Tagatose/fructose_Pkinase"/>
</dbReference>
<dbReference type="SUPFAM" id="SSF53613">
    <property type="entry name" value="Ribokinase-like"/>
    <property type="match status" value="1"/>
</dbReference>
<dbReference type="EMBL" id="VCQV01000011">
    <property type="protein sequence ID" value="TWP36530.1"/>
    <property type="molecule type" value="Genomic_DNA"/>
</dbReference>
<accession>A0A563E1V6</accession>
<evidence type="ECO:0000256" key="1">
    <source>
        <dbReference type="ARBA" id="ARBA00010688"/>
    </source>
</evidence>
<keyword evidence="9" id="KW-1185">Reference proteome</keyword>
<dbReference type="Pfam" id="PF00294">
    <property type="entry name" value="PfkB"/>
    <property type="match status" value="1"/>
</dbReference>
<evidence type="ECO:0000256" key="6">
    <source>
        <dbReference type="PIRNR" id="PIRNR000535"/>
    </source>
</evidence>
<evidence type="ECO:0000259" key="7">
    <source>
        <dbReference type="Pfam" id="PF00294"/>
    </source>
</evidence>
<dbReference type="GO" id="GO:0008443">
    <property type="term" value="F:phosphofructokinase activity"/>
    <property type="evidence" value="ECO:0007669"/>
    <property type="project" value="TreeGrafter"/>
</dbReference>
<dbReference type="PANTHER" id="PTHR46566:SF5">
    <property type="entry name" value="1-PHOSPHOFRUCTOKINASE"/>
    <property type="match status" value="1"/>
</dbReference>
<protein>
    <submittedName>
        <fullName evidence="8">1-phosphofructokinase family hexose kinase</fullName>
    </submittedName>
</protein>
<dbReference type="AlphaFoldDB" id="A0A563E1V6"/>
<dbReference type="InterPro" id="IPR002173">
    <property type="entry name" value="Carboh/pur_kinase_PfkB_CS"/>
</dbReference>
<dbReference type="CDD" id="cd01164">
    <property type="entry name" value="FruK_PfkB_like"/>
    <property type="match status" value="1"/>
</dbReference>
<keyword evidence="3" id="KW-0547">Nucleotide-binding</keyword>
<dbReference type="InterPro" id="IPR029056">
    <property type="entry name" value="Ribokinase-like"/>
</dbReference>
<dbReference type="RefSeq" id="WP_146316613.1">
    <property type="nucleotide sequence ID" value="NZ_VCQV01000011.1"/>
</dbReference>
<reference evidence="8 9" key="2">
    <citation type="submission" date="2019-08" db="EMBL/GenBank/DDBJ databases">
        <title>Jejuicoccus antrihumi gen. nov., sp. nov., a new member of the family Dermacoccaceae isolated from a cave.</title>
        <authorList>
            <person name="Schumann P."/>
            <person name="Kim I.S."/>
        </authorList>
    </citation>
    <scope>NUCLEOTIDE SEQUENCE [LARGE SCALE GENOMIC DNA]</scope>
    <source>
        <strain evidence="8 9">C5-26</strain>
    </source>
</reference>
<dbReference type="GO" id="GO:0005829">
    <property type="term" value="C:cytosol"/>
    <property type="evidence" value="ECO:0007669"/>
    <property type="project" value="TreeGrafter"/>
</dbReference>
<name>A0A563E1V6_9MICO</name>
<comment type="similarity">
    <text evidence="1">Belongs to the carbohydrate kinase PfkB family.</text>
</comment>
<dbReference type="OrthoDB" id="9801219at2"/>
<dbReference type="Gene3D" id="3.40.1190.20">
    <property type="match status" value="1"/>
</dbReference>
<dbReference type="InterPro" id="IPR011611">
    <property type="entry name" value="PfkB_dom"/>
</dbReference>
<evidence type="ECO:0000256" key="5">
    <source>
        <dbReference type="ARBA" id="ARBA00022840"/>
    </source>
</evidence>
<sequence length="315" mass="32339">MIVTLTTNPCVDRTLEVSVLKRGQVNRAVHSTLEAGGKGVNVSRALLAHGAETAAVLPTGGPSGRLLTLLLADAEVFFTPVPIRGVLRVNTTVVESDGTTTKLNETGPTLSGEEAFGLLAATDDLMGNARWLAVCGSLAPGLPPDFYAVAVRRAHTYGVHVALDVSGTALERALPAGPDLIAPNRVELAEIVGTNLETLGQVRSAAEDLVRSGIPTVIVSLGRDGALLVTDGVALHARANRVRTVSTVSAGDSLLAGVLHAADQGLEPSEILSTGVQWGTAAVRLSGSRVPSPTDIADLSVTVTDCSNGDLALTD</sequence>
<organism evidence="8 9">
    <name type="scientific">Leekyejoonella antrihumi</name>
    <dbReference type="NCBI Taxonomy" id="1660198"/>
    <lineage>
        <taxon>Bacteria</taxon>
        <taxon>Bacillati</taxon>
        <taxon>Actinomycetota</taxon>
        <taxon>Actinomycetes</taxon>
        <taxon>Micrococcales</taxon>
        <taxon>Dermacoccaceae</taxon>
        <taxon>Leekyejoonella</taxon>
    </lineage>
</organism>
<keyword evidence="2 6" id="KW-0808">Transferase</keyword>
<dbReference type="PROSITE" id="PS00583">
    <property type="entry name" value="PFKB_KINASES_1"/>
    <property type="match status" value="1"/>
</dbReference>
<evidence type="ECO:0000256" key="2">
    <source>
        <dbReference type="ARBA" id="ARBA00022679"/>
    </source>
</evidence>
<dbReference type="Proteomes" id="UP000320244">
    <property type="component" value="Unassembled WGS sequence"/>
</dbReference>
<keyword evidence="5" id="KW-0067">ATP-binding</keyword>
<evidence type="ECO:0000313" key="8">
    <source>
        <dbReference type="EMBL" id="TWP36530.1"/>
    </source>
</evidence>
<comment type="caution">
    <text evidence="8">The sequence shown here is derived from an EMBL/GenBank/DDBJ whole genome shotgun (WGS) entry which is preliminary data.</text>
</comment>